<sequence length="79" mass="8639">MLSYVILFLFIAIAVKPADTQLDLNSLGGGLLSIPGIPGINNQKGDFFNLGGLSNLISGINNQKHRVAVQRRARKNRRH</sequence>
<name>A0AA36DP48_CYLNA</name>
<evidence type="ECO:0000313" key="3">
    <source>
        <dbReference type="Proteomes" id="UP001176961"/>
    </source>
</evidence>
<dbReference type="EMBL" id="CATQJL010000001">
    <property type="protein sequence ID" value="CAJ0589577.1"/>
    <property type="molecule type" value="Genomic_DNA"/>
</dbReference>
<keyword evidence="1" id="KW-0732">Signal</keyword>
<keyword evidence="3" id="KW-1185">Reference proteome</keyword>
<comment type="caution">
    <text evidence="2">The sequence shown here is derived from an EMBL/GenBank/DDBJ whole genome shotgun (WGS) entry which is preliminary data.</text>
</comment>
<reference evidence="2" key="1">
    <citation type="submission" date="2023-07" db="EMBL/GenBank/DDBJ databases">
        <authorList>
            <consortium name="CYATHOMIX"/>
        </authorList>
    </citation>
    <scope>NUCLEOTIDE SEQUENCE</scope>
    <source>
        <strain evidence="2">N/A</strain>
    </source>
</reference>
<proteinExistence type="predicted"/>
<dbReference type="AlphaFoldDB" id="A0AA36DP48"/>
<gene>
    <name evidence="2" type="ORF">CYNAS_LOCUS1560</name>
</gene>
<protein>
    <submittedName>
        <fullName evidence="2">Uncharacterized protein</fullName>
    </submittedName>
</protein>
<feature type="signal peptide" evidence="1">
    <location>
        <begin position="1"/>
        <end position="20"/>
    </location>
</feature>
<evidence type="ECO:0000313" key="2">
    <source>
        <dbReference type="EMBL" id="CAJ0589577.1"/>
    </source>
</evidence>
<evidence type="ECO:0000256" key="1">
    <source>
        <dbReference type="SAM" id="SignalP"/>
    </source>
</evidence>
<organism evidence="2 3">
    <name type="scientific">Cylicocyclus nassatus</name>
    <name type="common">Nematode worm</name>
    <dbReference type="NCBI Taxonomy" id="53992"/>
    <lineage>
        <taxon>Eukaryota</taxon>
        <taxon>Metazoa</taxon>
        <taxon>Ecdysozoa</taxon>
        <taxon>Nematoda</taxon>
        <taxon>Chromadorea</taxon>
        <taxon>Rhabditida</taxon>
        <taxon>Rhabditina</taxon>
        <taxon>Rhabditomorpha</taxon>
        <taxon>Strongyloidea</taxon>
        <taxon>Strongylidae</taxon>
        <taxon>Cylicocyclus</taxon>
    </lineage>
</organism>
<accession>A0AA36DP48</accession>
<feature type="chain" id="PRO_5041355085" evidence="1">
    <location>
        <begin position="21"/>
        <end position="79"/>
    </location>
</feature>
<dbReference type="Proteomes" id="UP001176961">
    <property type="component" value="Unassembled WGS sequence"/>
</dbReference>